<dbReference type="InterPro" id="IPR042099">
    <property type="entry name" value="ANL_N_sf"/>
</dbReference>
<proteinExistence type="inferred from homology"/>
<dbReference type="Pfam" id="PF00501">
    <property type="entry name" value="AMP-binding"/>
    <property type="match status" value="1"/>
</dbReference>
<comment type="similarity">
    <text evidence="1">Belongs to the ATP-dependent AMP-binding enzyme family.</text>
</comment>
<dbReference type="EMBL" id="JBIAMX010000006">
    <property type="protein sequence ID" value="MFF0543653.1"/>
    <property type="molecule type" value="Genomic_DNA"/>
</dbReference>
<name>A0ABW6PMS3_9NOCA</name>
<dbReference type="Proteomes" id="UP001601444">
    <property type="component" value="Unassembled WGS sequence"/>
</dbReference>
<sequence length="552" mass="58946">MQPSFVHHVRQQAAVHEDGRCFIHLRERGRDLVEERVGFGELDRDARGIAAWLAGRPEASEPVVLLYLDGMAFLRAFLGCLYAGVIAVPAPLPHDERSARRVAGIVADSGARLILTTEDFRPLVAAATAATVVATDTGLGDPEAWRMPDIDTGTIAFLQYTSGSTGAPKGVVVTHGNLLHNEAAIAALGIDATATGVSWIPHFHDMGLIGSLLGALYVGASLVVMSPTTFLKRPVRWLQAIDHYRARFTSAPNFAYDLVVRRVTDEQLAGLDLSCLDIALCGAEPIRAATVAAVRDRLAPARLRPEAFLPAYGLAEATLLVSAAPRDALPVVATGPAGTRVGCGRAARDLELRVVDPDTLREAGDGEVGEIWVRGRSVAAGYWNRPRETRHTFDAYLGAEGPFLRTGDLGLLREGELFVTGRLKDLLIVNGRNLYPQDVEELAEQLHPALTTGVAVSVDIGGRERLVVIQGVRTALLGDATPARLAAAIKGGVARGFDVPAPSVVLVESRAIHRTTSGKVQRAAMRAAFLDHTLTAVLHEDLEPALSRTPTA</sequence>
<dbReference type="InterPro" id="IPR020845">
    <property type="entry name" value="AMP-binding_CS"/>
</dbReference>
<dbReference type="PANTHER" id="PTHR22754">
    <property type="entry name" value="DISCO-INTERACTING PROTEIN 2 DIP2 -RELATED"/>
    <property type="match status" value="1"/>
</dbReference>
<dbReference type="PANTHER" id="PTHR22754:SF32">
    <property type="entry name" value="DISCO-INTERACTING PROTEIN 2"/>
    <property type="match status" value="1"/>
</dbReference>
<dbReference type="Gene3D" id="3.40.50.12780">
    <property type="entry name" value="N-terminal domain of ligase-like"/>
    <property type="match status" value="1"/>
</dbReference>
<dbReference type="InterPro" id="IPR045851">
    <property type="entry name" value="AMP-bd_C_sf"/>
</dbReference>
<dbReference type="GO" id="GO:0016874">
    <property type="term" value="F:ligase activity"/>
    <property type="evidence" value="ECO:0007669"/>
    <property type="project" value="UniProtKB-KW"/>
</dbReference>
<gene>
    <name evidence="4" type="ORF">ACFYTF_12545</name>
</gene>
<evidence type="ECO:0000313" key="5">
    <source>
        <dbReference type="Proteomes" id="UP001601444"/>
    </source>
</evidence>
<protein>
    <submittedName>
        <fullName evidence="4">Fatty acyl-AMP ligase</fullName>
    </submittedName>
</protein>
<evidence type="ECO:0000256" key="1">
    <source>
        <dbReference type="ARBA" id="ARBA00006432"/>
    </source>
</evidence>
<dbReference type="Gene3D" id="3.30.300.30">
    <property type="match status" value="1"/>
</dbReference>
<evidence type="ECO:0000259" key="3">
    <source>
        <dbReference type="Pfam" id="PF00501"/>
    </source>
</evidence>
<dbReference type="PROSITE" id="PS00455">
    <property type="entry name" value="AMP_BINDING"/>
    <property type="match status" value="1"/>
</dbReference>
<reference evidence="4 5" key="1">
    <citation type="submission" date="2024-10" db="EMBL/GenBank/DDBJ databases">
        <title>The Natural Products Discovery Center: Release of the First 8490 Sequenced Strains for Exploring Actinobacteria Biosynthetic Diversity.</title>
        <authorList>
            <person name="Kalkreuter E."/>
            <person name="Kautsar S.A."/>
            <person name="Yang D."/>
            <person name="Bader C.D."/>
            <person name="Teijaro C.N."/>
            <person name="Fluegel L."/>
            <person name="Davis C.M."/>
            <person name="Simpson J.R."/>
            <person name="Lauterbach L."/>
            <person name="Steele A.D."/>
            <person name="Gui C."/>
            <person name="Meng S."/>
            <person name="Li G."/>
            <person name="Viehrig K."/>
            <person name="Ye F."/>
            <person name="Su P."/>
            <person name="Kiefer A.F."/>
            <person name="Nichols A."/>
            <person name="Cepeda A.J."/>
            <person name="Yan W."/>
            <person name="Fan B."/>
            <person name="Jiang Y."/>
            <person name="Adhikari A."/>
            <person name="Zheng C.-J."/>
            <person name="Schuster L."/>
            <person name="Cowan T.M."/>
            <person name="Smanski M.J."/>
            <person name="Chevrette M.G."/>
            <person name="De Carvalho L.P.S."/>
            <person name="Shen B."/>
        </authorList>
    </citation>
    <scope>NUCLEOTIDE SEQUENCE [LARGE SCALE GENOMIC DNA]</scope>
    <source>
        <strain evidence="4 5">NPDC004045</strain>
    </source>
</reference>
<evidence type="ECO:0000313" key="4">
    <source>
        <dbReference type="EMBL" id="MFF0543653.1"/>
    </source>
</evidence>
<dbReference type="RefSeq" id="WP_387700283.1">
    <property type="nucleotide sequence ID" value="NZ_JBIAMX010000006.1"/>
</dbReference>
<dbReference type="CDD" id="cd05931">
    <property type="entry name" value="FAAL"/>
    <property type="match status" value="1"/>
</dbReference>
<keyword evidence="5" id="KW-1185">Reference proteome</keyword>
<accession>A0ABW6PMS3</accession>
<feature type="domain" description="AMP-dependent synthetase/ligase" evidence="3">
    <location>
        <begin position="10"/>
        <end position="383"/>
    </location>
</feature>
<evidence type="ECO:0000256" key="2">
    <source>
        <dbReference type="ARBA" id="ARBA00022598"/>
    </source>
</evidence>
<dbReference type="SUPFAM" id="SSF56801">
    <property type="entry name" value="Acetyl-CoA synthetase-like"/>
    <property type="match status" value="1"/>
</dbReference>
<dbReference type="InterPro" id="IPR000873">
    <property type="entry name" value="AMP-dep_synth/lig_dom"/>
</dbReference>
<dbReference type="InterPro" id="IPR040097">
    <property type="entry name" value="FAAL/FAAC"/>
</dbReference>
<organism evidence="4 5">
    <name type="scientific">Nocardia thailandica</name>
    <dbReference type="NCBI Taxonomy" id="257275"/>
    <lineage>
        <taxon>Bacteria</taxon>
        <taxon>Bacillati</taxon>
        <taxon>Actinomycetota</taxon>
        <taxon>Actinomycetes</taxon>
        <taxon>Mycobacteriales</taxon>
        <taxon>Nocardiaceae</taxon>
        <taxon>Nocardia</taxon>
    </lineage>
</organism>
<keyword evidence="2 4" id="KW-0436">Ligase</keyword>
<comment type="caution">
    <text evidence="4">The sequence shown here is derived from an EMBL/GenBank/DDBJ whole genome shotgun (WGS) entry which is preliminary data.</text>
</comment>